<feature type="domain" description="N-acetyltransferase" evidence="2">
    <location>
        <begin position="2"/>
        <end position="153"/>
    </location>
</feature>
<reference evidence="3 4" key="1">
    <citation type="submission" date="2018-05" db="EMBL/GenBank/DDBJ databases">
        <title>Reference genomes for bee gut microbiota database.</title>
        <authorList>
            <person name="Ellegaard K.M."/>
        </authorList>
    </citation>
    <scope>NUCLEOTIDE SEQUENCE [LARGE SCALE GENOMIC DNA]</scope>
    <source>
        <strain evidence="3 4">ESL0186</strain>
    </source>
</reference>
<keyword evidence="1" id="KW-0175">Coiled coil</keyword>
<dbReference type="InterPro" id="IPR016181">
    <property type="entry name" value="Acyl_CoA_acyltransferase"/>
</dbReference>
<organism evidence="3 4">
    <name type="scientific">Lactobacillus kullabergensis</name>
    <dbReference type="NCBI Taxonomy" id="1218493"/>
    <lineage>
        <taxon>Bacteria</taxon>
        <taxon>Bacillati</taxon>
        <taxon>Bacillota</taxon>
        <taxon>Bacilli</taxon>
        <taxon>Lactobacillales</taxon>
        <taxon>Lactobacillaceae</taxon>
        <taxon>Lactobacillus</taxon>
    </lineage>
</organism>
<dbReference type="InterPro" id="IPR051556">
    <property type="entry name" value="N-term/lysine_N-AcTrnsfr"/>
</dbReference>
<accession>A0ABM6W117</accession>
<protein>
    <recommendedName>
        <fullName evidence="2">N-acetyltransferase domain-containing protein</fullName>
    </recommendedName>
</protein>
<proteinExistence type="predicted"/>
<dbReference type="Gene3D" id="3.40.630.30">
    <property type="match status" value="2"/>
</dbReference>
<dbReference type="Pfam" id="PF00583">
    <property type="entry name" value="Acetyltransf_1"/>
    <property type="match status" value="2"/>
</dbReference>
<dbReference type="PANTHER" id="PTHR42919:SF40">
    <property type="entry name" value="FAMILY ACETYLTRANSFERASE, PUTATIVE-RELATED"/>
    <property type="match status" value="1"/>
</dbReference>
<name>A0ABM6W117_9LACO</name>
<gene>
    <name evidence="3" type="ORF">DKL58_05815</name>
</gene>
<dbReference type="SUPFAM" id="SSF55729">
    <property type="entry name" value="Acyl-CoA N-acyltransferases (Nat)"/>
    <property type="match status" value="2"/>
</dbReference>
<dbReference type="PROSITE" id="PS51186">
    <property type="entry name" value="GNAT"/>
    <property type="match status" value="2"/>
</dbReference>
<dbReference type="RefSeq" id="WP_109586439.1">
    <property type="nucleotide sequence ID" value="NZ_CP029477.1"/>
</dbReference>
<dbReference type="PANTHER" id="PTHR42919">
    <property type="entry name" value="N-ALPHA-ACETYLTRANSFERASE"/>
    <property type="match status" value="1"/>
</dbReference>
<sequence>MIIVEKVNLNEKEQRQANELTERVKKADKTYSDFYLSNQFNYFQDMPTFILAYDGNKLVGLTMLYADEEPEEEVEVNLEVDPEFRKQGIATRMFEHAKKIMVQYGYYKWEFVSEKVFLEKNPGFLKKVGLKIVPEDSDYYMRTAELALIEKTDKLNQVLVVKPLSMDYVDQVAAAHSNAFGDAIATSTKYIKNSLLDKDTKSFILLKGNEVLGYCAVDHGENEDYFFGLFIDKPFRGKGFGTFFIKKMMVILQKEGSKAFALNADVSNRAAINVYLDAGFKILSETVYLKNQESI</sequence>
<evidence type="ECO:0000313" key="4">
    <source>
        <dbReference type="Proteomes" id="UP000246036"/>
    </source>
</evidence>
<feature type="coiled-coil region" evidence="1">
    <location>
        <begin position="3"/>
        <end position="30"/>
    </location>
</feature>
<dbReference type="InterPro" id="IPR000182">
    <property type="entry name" value="GNAT_dom"/>
</dbReference>
<evidence type="ECO:0000256" key="1">
    <source>
        <dbReference type="SAM" id="Coils"/>
    </source>
</evidence>
<feature type="domain" description="N-acetyltransferase" evidence="2">
    <location>
        <begin position="159"/>
        <end position="295"/>
    </location>
</feature>
<dbReference type="Proteomes" id="UP000246036">
    <property type="component" value="Chromosome"/>
</dbReference>
<evidence type="ECO:0000259" key="2">
    <source>
        <dbReference type="PROSITE" id="PS51186"/>
    </source>
</evidence>
<dbReference type="CDD" id="cd04301">
    <property type="entry name" value="NAT_SF"/>
    <property type="match status" value="2"/>
</dbReference>
<keyword evidence="4" id="KW-1185">Reference proteome</keyword>
<evidence type="ECO:0000313" key="3">
    <source>
        <dbReference type="EMBL" id="AWM75520.1"/>
    </source>
</evidence>
<dbReference type="EMBL" id="CP029477">
    <property type="protein sequence ID" value="AWM75520.1"/>
    <property type="molecule type" value="Genomic_DNA"/>
</dbReference>